<dbReference type="EMBL" id="BAAAHE010000011">
    <property type="protein sequence ID" value="GAA0614144.1"/>
    <property type="molecule type" value="Genomic_DNA"/>
</dbReference>
<evidence type="ECO:0000313" key="3">
    <source>
        <dbReference type="EMBL" id="GAA0614144.1"/>
    </source>
</evidence>
<evidence type="ECO:0000259" key="1">
    <source>
        <dbReference type="Pfam" id="PF00501"/>
    </source>
</evidence>
<dbReference type="InterPro" id="IPR000873">
    <property type="entry name" value="AMP-dep_synth/lig_dom"/>
</dbReference>
<keyword evidence="4" id="KW-1185">Reference proteome</keyword>
<accession>A0ABN1GLR3</accession>
<dbReference type="RefSeq" id="WP_344603218.1">
    <property type="nucleotide sequence ID" value="NZ_BAAAHE010000011.1"/>
</dbReference>
<feature type="domain" description="AMP-dependent synthetase/ligase" evidence="1">
    <location>
        <begin position="10"/>
        <end position="377"/>
    </location>
</feature>
<feature type="domain" description="AMP-binding enzyme C-terminal" evidence="2">
    <location>
        <begin position="427"/>
        <end position="502"/>
    </location>
</feature>
<dbReference type="InterPro" id="IPR020845">
    <property type="entry name" value="AMP-binding_CS"/>
</dbReference>
<proteinExistence type="predicted"/>
<dbReference type="CDD" id="cd17631">
    <property type="entry name" value="FACL_FadD13-like"/>
    <property type="match status" value="1"/>
</dbReference>
<dbReference type="InterPro" id="IPR045851">
    <property type="entry name" value="AMP-bd_C_sf"/>
</dbReference>
<protein>
    <submittedName>
        <fullName evidence="3">Fatty-acid--CoA ligase FadD8</fullName>
    </submittedName>
</protein>
<dbReference type="Pfam" id="PF13193">
    <property type="entry name" value="AMP-binding_C"/>
    <property type="match status" value="1"/>
</dbReference>
<reference evidence="3 4" key="1">
    <citation type="journal article" date="2019" name="Int. J. Syst. Evol. Microbiol.">
        <title>The Global Catalogue of Microorganisms (GCM) 10K type strain sequencing project: providing services to taxonomists for standard genome sequencing and annotation.</title>
        <authorList>
            <consortium name="The Broad Institute Genomics Platform"/>
            <consortium name="The Broad Institute Genome Sequencing Center for Infectious Disease"/>
            <person name="Wu L."/>
            <person name="Ma J."/>
        </authorList>
    </citation>
    <scope>NUCLEOTIDE SEQUENCE [LARGE SCALE GENOMIC DNA]</scope>
    <source>
        <strain evidence="3 4">JCM 10671</strain>
    </source>
</reference>
<dbReference type="Proteomes" id="UP001500957">
    <property type="component" value="Unassembled WGS sequence"/>
</dbReference>
<dbReference type="InterPro" id="IPR050237">
    <property type="entry name" value="ATP-dep_AMP-bd_enzyme"/>
</dbReference>
<organism evidence="3 4">
    <name type="scientific">Sporichthya brevicatena</name>
    <dbReference type="NCBI Taxonomy" id="171442"/>
    <lineage>
        <taxon>Bacteria</taxon>
        <taxon>Bacillati</taxon>
        <taxon>Actinomycetota</taxon>
        <taxon>Actinomycetes</taxon>
        <taxon>Sporichthyales</taxon>
        <taxon>Sporichthyaceae</taxon>
        <taxon>Sporichthya</taxon>
    </lineage>
</organism>
<dbReference type="InterPro" id="IPR042099">
    <property type="entry name" value="ANL_N_sf"/>
</dbReference>
<sequence>MHDYTIGTLLERACRAYGPRIAVVDGDRRITYSELISTVRRHGRALLATGLRPGDRVALLMPDRPELLYAYYGALWAGLAVVPLNARLGAEDQEYILTDSGAKAVVHDRAYVERLSGILGRTSIEHRLGVDEDAILDGGSPLGLLADKESDAAGVPAVAPDDLFGIYYTGGTTGRPKGVAHTHRTFISALLSELLELGLGEADVFAHCAPLTHASGGFVLPVWMRGGTNVVLGGFDPDKLLAAIETEKVTATLLVPTMIYVLLDHPATKTADLSSLKTIVYGAAPMGLERLIEGLERFGPIFAQLYGQTEAPNQLTVLTKDDHAEALRTRQFEPLSSCGRPVLIADVRLLDDDLNEVPMGEPGEICARGPHVMTGYWNRPEETASTLRDGWLCTGDIAKADERGFLYIVDRKKDMIISGGYNVYPKEVEAALFTHPAVRDVAVIGVPDEKWGESVKAVVVADPGTPVTAEELIAWVKERKGSVNCPKTVDFVEAIPLTAVGKHDKPALRKQYWGGKTRAVN</sequence>
<dbReference type="PROSITE" id="PS00455">
    <property type="entry name" value="AMP_BINDING"/>
    <property type="match status" value="1"/>
</dbReference>
<gene>
    <name evidence="3" type="primary">fadD8</name>
    <name evidence="3" type="ORF">GCM10009547_14980</name>
</gene>
<dbReference type="GO" id="GO:0016874">
    <property type="term" value="F:ligase activity"/>
    <property type="evidence" value="ECO:0007669"/>
    <property type="project" value="UniProtKB-KW"/>
</dbReference>
<name>A0ABN1GLR3_9ACTN</name>
<evidence type="ECO:0000313" key="4">
    <source>
        <dbReference type="Proteomes" id="UP001500957"/>
    </source>
</evidence>
<dbReference type="Pfam" id="PF00501">
    <property type="entry name" value="AMP-binding"/>
    <property type="match status" value="1"/>
</dbReference>
<evidence type="ECO:0000259" key="2">
    <source>
        <dbReference type="Pfam" id="PF13193"/>
    </source>
</evidence>
<keyword evidence="3" id="KW-0436">Ligase</keyword>
<dbReference type="SUPFAM" id="SSF56801">
    <property type="entry name" value="Acetyl-CoA synthetase-like"/>
    <property type="match status" value="1"/>
</dbReference>
<dbReference type="PANTHER" id="PTHR43767:SF7">
    <property type="entry name" value="MEDIUM_LONG-CHAIN-FATTY-ACID--COA LIGASE FADD8"/>
    <property type="match status" value="1"/>
</dbReference>
<comment type="caution">
    <text evidence="3">The sequence shown here is derived from an EMBL/GenBank/DDBJ whole genome shotgun (WGS) entry which is preliminary data.</text>
</comment>
<dbReference type="PANTHER" id="PTHR43767">
    <property type="entry name" value="LONG-CHAIN-FATTY-ACID--COA LIGASE"/>
    <property type="match status" value="1"/>
</dbReference>
<dbReference type="Gene3D" id="3.30.300.30">
    <property type="match status" value="1"/>
</dbReference>
<dbReference type="InterPro" id="IPR025110">
    <property type="entry name" value="AMP-bd_C"/>
</dbReference>
<dbReference type="Gene3D" id="3.40.50.12780">
    <property type="entry name" value="N-terminal domain of ligase-like"/>
    <property type="match status" value="1"/>
</dbReference>